<accession>A0A374N849</accession>
<dbReference type="AlphaFoldDB" id="A0A374N849"/>
<dbReference type="RefSeq" id="WP_117983581.1">
    <property type="nucleotide sequence ID" value="NZ_QSOE01000144.1"/>
</dbReference>
<dbReference type="Pfam" id="PF17295">
    <property type="entry name" value="DUF5348"/>
    <property type="match status" value="1"/>
</dbReference>
<protein>
    <recommendedName>
        <fullName evidence="1">DUF5348 domain-containing protein</fullName>
    </recommendedName>
</protein>
<organism evidence="2 3">
    <name type="scientific">Anaerobutyricum hallii</name>
    <dbReference type="NCBI Taxonomy" id="39488"/>
    <lineage>
        <taxon>Bacteria</taxon>
        <taxon>Bacillati</taxon>
        <taxon>Bacillota</taxon>
        <taxon>Clostridia</taxon>
        <taxon>Lachnospirales</taxon>
        <taxon>Lachnospiraceae</taxon>
        <taxon>Anaerobutyricum</taxon>
    </lineage>
</organism>
<dbReference type="InterPro" id="IPR035255">
    <property type="entry name" value="DUF5348"/>
</dbReference>
<proteinExistence type="predicted"/>
<feature type="domain" description="DUF5348" evidence="1">
    <location>
        <begin position="4"/>
        <end position="73"/>
    </location>
</feature>
<comment type="caution">
    <text evidence="2">The sequence shown here is derived from an EMBL/GenBank/DDBJ whole genome shotgun (WGS) entry which is preliminary data.</text>
</comment>
<sequence>MREGRLGYNRANKRYGLLSSDLWIKNGFHCGETMEVLIDEEWIPSRMEMNLSREWYLVGTPYCGNLEYIRVRIQE</sequence>
<dbReference type="Gene3D" id="2.40.10.390">
    <property type="match status" value="1"/>
</dbReference>
<dbReference type="EMBL" id="QSOE01000144">
    <property type="protein sequence ID" value="RGI79919.1"/>
    <property type="molecule type" value="Genomic_DNA"/>
</dbReference>
<evidence type="ECO:0000313" key="2">
    <source>
        <dbReference type="EMBL" id="RGI79919.1"/>
    </source>
</evidence>
<evidence type="ECO:0000259" key="1">
    <source>
        <dbReference type="Pfam" id="PF17295"/>
    </source>
</evidence>
<evidence type="ECO:0000313" key="3">
    <source>
        <dbReference type="Proteomes" id="UP000262524"/>
    </source>
</evidence>
<dbReference type="Proteomes" id="UP000262524">
    <property type="component" value="Unassembled WGS sequence"/>
</dbReference>
<name>A0A374N849_9FIRM</name>
<reference evidence="2 3" key="1">
    <citation type="submission" date="2018-08" db="EMBL/GenBank/DDBJ databases">
        <title>A genome reference for cultivated species of the human gut microbiota.</title>
        <authorList>
            <person name="Zou Y."/>
            <person name="Xue W."/>
            <person name="Luo G."/>
        </authorList>
    </citation>
    <scope>NUCLEOTIDE SEQUENCE [LARGE SCALE GENOMIC DNA]</scope>
    <source>
        <strain evidence="2 3">TM10-1AC</strain>
    </source>
</reference>
<gene>
    <name evidence="2" type="ORF">DXD91_14070</name>
</gene>